<evidence type="ECO:0000313" key="8">
    <source>
        <dbReference type="Proteomes" id="UP000623269"/>
    </source>
</evidence>
<dbReference type="InterPro" id="IPR003735">
    <property type="entry name" value="Metal_Tscrpt_repr"/>
</dbReference>
<evidence type="ECO:0000256" key="2">
    <source>
        <dbReference type="ARBA" id="ARBA00011738"/>
    </source>
</evidence>
<dbReference type="AlphaFoldDB" id="A0A8J7HB02"/>
<proteinExistence type="predicted"/>
<dbReference type="PANTHER" id="PTHR33677">
    <property type="entry name" value="TRANSCRIPTIONAL REPRESSOR FRMR-RELATED"/>
    <property type="match status" value="1"/>
</dbReference>
<protein>
    <recommendedName>
        <fullName evidence="5">Copper-sensing transcriptional repressor CsoR</fullName>
    </recommendedName>
    <alternativeName>
        <fullName evidence="6">Copper-sensitive operon repressor</fullName>
    </alternativeName>
</protein>
<dbReference type="PANTHER" id="PTHR33677:SF4">
    <property type="entry name" value="COPPER-SENSING TRANSCRIPTIONAL REPRESSOR CSOR"/>
    <property type="match status" value="1"/>
</dbReference>
<dbReference type="GO" id="GO:0003677">
    <property type="term" value="F:DNA binding"/>
    <property type="evidence" value="ECO:0007669"/>
    <property type="project" value="InterPro"/>
</dbReference>
<evidence type="ECO:0000256" key="5">
    <source>
        <dbReference type="ARBA" id="ARBA00039938"/>
    </source>
</evidence>
<dbReference type="GO" id="GO:0046872">
    <property type="term" value="F:metal ion binding"/>
    <property type="evidence" value="ECO:0007669"/>
    <property type="project" value="UniProtKB-KW"/>
</dbReference>
<name>A0A8J7HB02_9FIRM</name>
<gene>
    <name evidence="7" type="ORF">I5677_06460</name>
</gene>
<comment type="subcellular location">
    <subcellularLocation>
        <location evidence="1">Cytoplasm</location>
    </subcellularLocation>
</comment>
<dbReference type="Gene3D" id="1.20.58.1000">
    <property type="entry name" value="Metal-sensitive repressor, helix protomer"/>
    <property type="match status" value="1"/>
</dbReference>
<evidence type="ECO:0000256" key="4">
    <source>
        <dbReference type="ARBA" id="ARBA00022723"/>
    </source>
</evidence>
<dbReference type="EMBL" id="JAEAGR010000005">
    <property type="protein sequence ID" value="MBH1940526.1"/>
    <property type="molecule type" value="Genomic_DNA"/>
</dbReference>
<evidence type="ECO:0000256" key="1">
    <source>
        <dbReference type="ARBA" id="ARBA00004496"/>
    </source>
</evidence>
<evidence type="ECO:0000256" key="3">
    <source>
        <dbReference type="ARBA" id="ARBA00022490"/>
    </source>
</evidence>
<reference evidence="7" key="1">
    <citation type="submission" date="2020-12" db="EMBL/GenBank/DDBJ databases">
        <title>M. sibirica DSM 26468T genome.</title>
        <authorList>
            <person name="Thieme N."/>
            <person name="Rettenmaier R."/>
            <person name="Zverlov V."/>
            <person name="Liebl W."/>
        </authorList>
    </citation>
    <scope>NUCLEOTIDE SEQUENCE</scope>
    <source>
        <strain evidence="7">DSM 26468</strain>
    </source>
</reference>
<evidence type="ECO:0000256" key="6">
    <source>
        <dbReference type="ARBA" id="ARBA00041544"/>
    </source>
</evidence>
<dbReference type="Proteomes" id="UP000623269">
    <property type="component" value="Unassembled WGS sequence"/>
</dbReference>
<keyword evidence="4" id="KW-0479">Metal-binding</keyword>
<keyword evidence="3" id="KW-0963">Cytoplasm</keyword>
<dbReference type="GO" id="GO:0045892">
    <property type="term" value="P:negative regulation of DNA-templated transcription"/>
    <property type="evidence" value="ECO:0007669"/>
    <property type="project" value="UniProtKB-ARBA"/>
</dbReference>
<dbReference type="CDD" id="cd10159">
    <property type="entry name" value="CsoR-like_DUF156_2"/>
    <property type="match status" value="1"/>
</dbReference>
<dbReference type="InterPro" id="IPR038390">
    <property type="entry name" value="Metal_Tscrpt_repr_sf"/>
</dbReference>
<dbReference type="Pfam" id="PF02583">
    <property type="entry name" value="Trns_repr_metal"/>
    <property type="match status" value="1"/>
</dbReference>
<organism evidence="7 8">
    <name type="scientific">Mobilitalea sibirica</name>
    <dbReference type="NCBI Taxonomy" id="1462919"/>
    <lineage>
        <taxon>Bacteria</taxon>
        <taxon>Bacillati</taxon>
        <taxon>Bacillota</taxon>
        <taxon>Clostridia</taxon>
        <taxon>Lachnospirales</taxon>
        <taxon>Lachnospiraceae</taxon>
        <taxon>Mobilitalea</taxon>
    </lineage>
</organism>
<sequence>MKADRAKVSRLLKTARGQIDGILNMLEEDRYCIDISNQIMATEAILKKVNQEVLHGHINSCLKEAVETGNTEEKLEEIRSIIDKLSK</sequence>
<evidence type="ECO:0000313" key="7">
    <source>
        <dbReference type="EMBL" id="MBH1940526.1"/>
    </source>
</evidence>
<comment type="caution">
    <text evidence="7">The sequence shown here is derived from an EMBL/GenBank/DDBJ whole genome shotgun (WGS) entry which is preliminary data.</text>
</comment>
<keyword evidence="8" id="KW-1185">Reference proteome</keyword>
<accession>A0A8J7HB02</accession>
<dbReference type="GO" id="GO:0005737">
    <property type="term" value="C:cytoplasm"/>
    <property type="evidence" value="ECO:0007669"/>
    <property type="project" value="UniProtKB-SubCell"/>
</dbReference>
<dbReference type="RefSeq" id="WP_197660751.1">
    <property type="nucleotide sequence ID" value="NZ_JAEAGR010000005.1"/>
</dbReference>
<comment type="subunit">
    <text evidence="2">Homodimer.</text>
</comment>